<feature type="transmembrane region" description="Helical" evidence="1">
    <location>
        <begin position="225"/>
        <end position="245"/>
    </location>
</feature>
<dbReference type="InterPro" id="IPR026841">
    <property type="entry name" value="Aur1/Ipt1"/>
</dbReference>
<dbReference type="RefSeq" id="WP_099308399.1">
    <property type="nucleotide sequence ID" value="NZ_PDVP01000019.1"/>
</dbReference>
<keyword evidence="4" id="KW-1185">Reference proteome</keyword>
<gene>
    <name evidence="3" type="ORF">CSC94_21285</name>
</gene>
<feature type="transmembrane region" description="Helical" evidence="1">
    <location>
        <begin position="12"/>
        <end position="29"/>
    </location>
</feature>
<accession>A0A2G1QHX8</accession>
<keyword evidence="1" id="KW-0472">Membrane</keyword>
<reference evidence="3 4" key="1">
    <citation type="submission" date="2017-10" db="EMBL/GenBank/DDBJ databases">
        <title>Sedimentibacterium mangrovi gen. nov., sp. nov., a novel member of family Phyllobacteriacea isolated from mangrove sediment.</title>
        <authorList>
            <person name="Liao H."/>
            <person name="Tian Y."/>
        </authorList>
    </citation>
    <scope>NUCLEOTIDE SEQUENCE [LARGE SCALE GENOMIC DNA]</scope>
    <source>
        <strain evidence="3 4">X9-2-2</strain>
    </source>
</reference>
<dbReference type="EMBL" id="PDVP01000019">
    <property type="protein sequence ID" value="PHP65061.1"/>
    <property type="molecule type" value="Genomic_DNA"/>
</dbReference>
<comment type="caution">
    <text evidence="3">The sequence shown here is derived from an EMBL/GenBank/DDBJ whole genome shotgun (WGS) entry which is preliminary data.</text>
</comment>
<dbReference type="Proteomes" id="UP000221168">
    <property type="component" value="Unassembled WGS sequence"/>
</dbReference>
<evidence type="ECO:0000256" key="1">
    <source>
        <dbReference type="SAM" id="Phobius"/>
    </source>
</evidence>
<dbReference type="OrthoDB" id="7584858at2"/>
<feature type="transmembrane region" description="Helical" evidence="1">
    <location>
        <begin position="35"/>
        <end position="55"/>
    </location>
</feature>
<dbReference type="GO" id="GO:0016020">
    <property type="term" value="C:membrane"/>
    <property type="evidence" value="ECO:0007669"/>
    <property type="project" value="UniProtKB-SubCell"/>
</dbReference>
<feature type="transmembrane region" description="Helical" evidence="1">
    <location>
        <begin position="250"/>
        <end position="267"/>
    </location>
</feature>
<evidence type="ECO:0000313" key="4">
    <source>
        <dbReference type="Proteomes" id="UP000221168"/>
    </source>
</evidence>
<evidence type="ECO:0000313" key="3">
    <source>
        <dbReference type="EMBL" id="PHP65061.1"/>
    </source>
</evidence>
<dbReference type="Pfam" id="PF14378">
    <property type="entry name" value="PAP2_3"/>
    <property type="match status" value="1"/>
</dbReference>
<protein>
    <recommendedName>
        <fullName evidence="2">Inositolphosphotransferase Aur1/Ipt1 domain-containing protein</fullName>
    </recommendedName>
</protein>
<feature type="transmembrane region" description="Helical" evidence="1">
    <location>
        <begin position="123"/>
        <end position="146"/>
    </location>
</feature>
<dbReference type="Gene3D" id="1.20.144.10">
    <property type="entry name" value="Phosphatidic acid phosphatase type 2/haloperoxidase"/>
    <property type="match status" value="1"/>
</dbReference>
<keyword evidence="1" id="KW-1133">Transmembrane helix</keyword>
<proteinExistence type="predicted"/>
<evidence type="ECO:0000259" key="2">
    <source>
        <dbReference type="Pfam" id="PF14378"/>
    </source>
</evidence>
<feature type="domain" description="Inositolphosphotransferase Aur1/Ipt1" evidence="2">
    <location>
        <begin position="99"/>
        <end position="289"/>
    </location>
</feature>
<keyword evidence="1" id="KW-0812">Transmembrane</keyword>
<feature type="transmembrane region" description="Helical" evidence="1">
    <location>
        <begin position="273"/>
        <end position="290"/>
    </location>
</feature>
<organism evidence="3 4">
    <name type="scientific">Zhengella mangrovi</name>
    <dbReference type="NCBI Taxonomy" id="1982044"/>
    <lineage>
        <taxon>Bacteria</taxon>
        <taxon>Pseudomonadati</taxon>
        <taxon>Pseudomonadota</taxon>
        <taxon>Alphaproteobacteria</taxon>
        <taxon>Hyphomicrobiales</taxon>
        <taxon>Notoacmeibacteraceae</taxon>
        <taxon>Zhengella</taxon>
    </lineage>
</organism>
<dbReference type="AlphaFoldDB" id="A0A2G1QHX8"/>
<name>A0A2G1QHX8_9HYPH</name>
<sequence length="319" mass="34344">MKATDIQTMIKVGVIVLIGAVDAVWISLSDFTIRFADLAMAGTLIVALFALSQFYRHVRRDESFYKVCEETALLIAFSLVAAVLSYLATSLDNPLIDQDLLAIDATLGFDWLGYVGVVNAHPWLGMLSSAVYVTTLAQVTGVVVWMSMTGRVADTQHFMTAVMLGALLCIGISAILPAAGALGTLRPSADFVMANAPTVDLAYKQTFFDLRSGALRVIDLADLKGLIAFPSYHGTLSALVAFAFLSLRRFALPAIVLNGCVLLATPIDGGHHMIDVIGGVATAAFAWYLARRYAAWTERLCRNRMQDSGTFAQPARAQA</sequence>
<feature type="transmembrane region" description="Helical" evidence="1">
    <location>
        <begin position="67"/>
        <end position="88"/>
    </location>
</feature>
<feature type="transmembrane region" description="Helical" evidence="1">
    <location>
        <begin position="158"/>
        <end position="179"/>
    </location>
</feature>